<evidence type="ECO:0000256" key="8">
    <source>
        <dbReference type="ARBA" id="ARBA00023012"/>
    </source>
</evidence>
<gene>
    <name evidence="11" type="ORF">L0P92_37070</name>
</gene>
<accession>A0A9X1TQE5</accession>
<feature type="transmembrane region" description="Helical" evidence="9">
    <location>
        <begin position="150"/>
        <end position="169"/>
    </location>
</feature>
<keyword evidence="8" id="KW-0902">Two-component regulatory system</keyword>
<dbReference type="EC" id="2.7.13.3" evidence="2"/>
<name>A0A9X1TQE5_STRM4</name>
<protein>
    <recommendedName>
        <fullName evidence="2">histidine kinase</fullName>
        <ecNumber evidence="2">2.7.13.3</ecNumber>
    </recommendedName>
</protein>
<organism evidence="11 12">
    <name type="scientific">Streptomyces muensis</name>
    <dbReference type="NCBI Taxonomy" id="1077944"/>
    <lineage>
        <taxon>Bacteria</taxon>
        <taxon>Bacillati</taxon>
        <taxon>Actinomycetota</taxon>
        <taxon>Actinomycetes</taxon>
        <taxon>Kitasatosporales</taxon>
        <taxon>Streptomycetaceae</taxon>
        <taxon>Streptomyces</taxon>
    </lineage>
</organism>
<dbReference type="Pfam" id="PF02518">
    <property type="entry name" value="HATPase_c"/>
    <property type="match status" value="1"/>
</dbReference>
<evidence type="ECO:0000313" key="12">
    <source>
        <dbReference type="Proteomes" id="UP001139384"/>
    </source>
</evidence>
<evidence type="ECO:0000313" key="11">
    <source>
        <dbReference type="EMBL" id="MCF1599125.1"/>
    </source>
</evidence>
<evidence type="ECO:0000256" key="3">
    <source>
        <dbReference type="ARBA" id="ARBA00022553"/>
    </source>
</evidence>
<dbReference type="GO" id="GO:0046983">
    <property type="term" value="F:protein dimerization activity"/>
    <property type="evidence" value="ECO:0007669"/>
    <property type="project" value="InterPro"/>
</dbReference>
<keyword evidence="12" id="KW-1185">Reference proteome</keyword>
<dbReference type="Proteomes" id="UP001139384">
    <property type="component" value="Unassembled WGS sequence"/>
</dbReference>
<feature type="transmembrane region" description="Helical" evidence="9">
    <location>
        <begin position="12"/>
        <end position="31"/>
    </location>
</feature>
<feature type="transmembrane region" description="Helical" evidence="9">
    <location>
        <begin position="43"/>
        <end position="63"/>
    </location>
</feature>
<reference evidence="11" key="1">
    <citation type="submission" date="2022-01" db="EMBL/GenBank/DDBJ databases">
        <title>Draft Genome Sequences of Seven Type Strains of the Genus Streptomyces.</title>
        <authorList>
            <person name="Aziz S."/>
            <person name="Coretto E."/>
            <person name="Chronakova A."/>
            <person name="Sproer C."/>
            <person name="Huber K."/>
            <person name="Nouioui I."/>
            <person name="Gross H."/>
        </authorList>
    </citation>
    <scope>NUCLEOTIDE SEQUENCE</scope>
    <source>
        <strain evidence="11">DSM 103493</strain>
    </source>
</reference>
<keyword evidence="6 11" id="KW-0418">Kinase</keyword>
<proteinExistence type="predicted"/>
<keyword evidence="9" id="KW-0472">Membrane</keyword>
<evidence type="ECO:0000259" key="10">
    <source>
        <dbReference type="SMART" id="SM00387"/>
    </source>
</evidence>
<sequence length="395" mass="41400">MRSVSARGCARAFAVGLLLAAGVVDVVLYTSDGAASVLPTASPVWQTLALVLVGLAAVLWPAGRRPEWLTPQVRTAVPALLSLLLTAASLLVDQEVVFGPGEVLILLCLLFVAVRHCPPRAAVVCGILDAGALLVLPVRGDVTLSDDVLGLETIGLLLVGLVAGLAGYLRSLDYRRTVAVSETRRAERLAIAADLHDFVAHHVTGILVQTQVARMMAQAQAQDDLDPVLAGIERAATEALASMRRTVGVLRDTGHEAADHRPVGDLAGIAELVDGFTSPVQQVTLRRDPAVSDDLPHEVQAAAFRVVQEALTNIRRHAADAAHVEVALRDDAGRLEVSVTDDGRGGTQLPAAAHGGGFGLVGLKERVTALGGELHTGPRAEAGWEVRAVLPTRKS</sequence>
<evidence type="ECO:0000256" key="9">
    <source>
        <dbReference type="SAM" id="Phobius"/>
    </source>
</evidence>
<feature type="transmembrane region" description="Helical" evidence="9">
    <location>
        <begin position="98"/>
        <end position="114"/>
    </location>
</feature>
<dbReference type="PANTHER" id="PTHR24421">
    <property type="entry name" value="NITRATE/NITRITE SENSOR PROTEIN NARX-RELATED"/>
    <property type="match status" value="1"/>
</dbReference>
<dbReference type="Pfam" id="PF07730">
    <property type="entry name" value="HisKA_3"/>
    <property type="match status" value="1"/>
</dbReference>
<evidence type="ECO:0000256" key="4">
    <source>
        <dbReference type="ARBA" id="ARBA00022679"/>
    </source>
</evidence>
<dbReference type="Gene3D" id="3.30.565.10">
    <property type="entry name" value="Histidine kinase-like ATPase, C-terminal domain"/>
    <property type="match status" value="1"/>
</dbReference>
<dbReference type="CDD" id="cd16917">
    <property type="entry name" value="HATPase_UhpB-NarQ-NarX-like"/>
    <property type="match status" value="1"/>
</dbReference>
<evidence type="ECO:0000256" key="2">
    <source>
        <dbReference type="ARBA" id="ARBA00012438"/>
    </source>
</evidence>
<dbReference type="InterPro" id="IPR050482">
    <property type="entry name" value="Sensor_HK_TwoCompSys"/>
</dbReference>
<comment type="caution">
    <text evidence="11">The sequence shown here is derived from an EMBL/GenBank/DDBJ whole genome shotgun (WGS) entry which is preliminary data.</text>
</comment>
<keyword evidence="3" id="KW-0597">Phosphoprotein</keyword>
<dbReference type="GO" id="GO:0000155">
    <property type="term" value="F:phosphorelay sensor kinase activity"/>
    <property type="evidence" value="ECO:0007669"/>
    <property type="project" value="InterPro"/>
</dbReference>
<dbReference type="GO" id="GO:0005524">
    <property type="term" value="F:ATP binding"/>
    <property type="evidence" value="ECO:0007669"/>
    <property type="project" value="UniProtKB-KW"/>
</dbReference>
<dbReference type="PANTHER" id="PTHR24421:SF10">
    <property type="entry name" value="NITRATE_NITRITE SENSOR PROTEIN NARQ"/>
    <property type="match status" value="1"/>
</dbReference>
<feature type="transmembrane region" description="Helical" evidence="9">
    <location>
        <begin position="121"/>
        <end position="138"/>
    </location>
</feature>
<keyword evidence="7" id="KW-0067">ATP-binding</keyword>
<dbReference type="SUPFAM" id="SSF55874">
    <property type="entry name" value="ATPase domain of HSP90 chaperone/DNA topoisomerase II/histidine kinase"/>
    <property type="match status" value="1"/>
</dbReference>
<evidence type="ECO:0000256" key="7">
    <source>
        <dbReference type="ARBA" id="ARBA00022840"/>
    </source>
</evidence>
<feature type="transmembrane region" description="Helical" evidence="9">
    <location>
        <begin position="75"/>
        <end position="92"/>
    </location>
</feature>
<comment type="catalytic activity">
    <reaction evidence="1">
        <text>ATP + protein L-histidine = ADP + protein N-phospho-L-histidine.</text>
        <dbReference type="EC" id="2.7.13.3"/>
    </reaction>
</comment>
<keyword evidence="9" id="KW-0812">Transmembrane</keyword>
<dbReference type="GO" id="GO:0016020">
    <property type="term" value="C:membrane"/>
    <property type="evidence" value="ECO:0007669"/>
    <property type="project" value="InterPro"/>
</dbReference>
<dbReference type="AlphaFoldDB" id="A0A9X1TQE5"/>
<dbReference type="EMBL" id="JAKEIP010000273">
    <property type="protein sequence ID" value="MCF1599125.1"/>
    <property type="molecule type" value="Genomic_DNA"/>
</dbReference>
<dbReference type="Gene3D" id="1.20.5.1930">
    <property type="match status" value="1"/>
</dbReference>
<keyword evidence="9" id="KW-1133">Transmembrane helix</keyword>
<dbReference type="InterPro" id="IPR003594">
    <property type="entry name" value="HATPase_dom"/>
</dbReference>
<evidence type="ECO:0000256" key="6">
    <source>
        <dbReference type="ARBA" id="ARBA00022777"/>
    </source>
</evidence>
<evidence type="ECO:0000256" key="1">
    <source>
        <dbReference type="ARBA" id="ARBA00000085"/>
    </source>
</evidence>
<dbReference type="InterPro" id="IPR036890">
    <property type="entry name" value="HATPase_C_sf"/>
</dbReference>
<dbReference type="SMART" id="SM00387">
    <property type="entry name" value="HATPase_c"/>
    <property type="match status" value="1"/>
</dbReference>
<feature type="domain" description="Histidine kinase/HSP90-like ATPase" evidence="10">
    <location>
        <begin position="298"/>
        <end position="394"/>
    </location>
</feature>
<keyword evidence="5" id="KW-0547">Nucleotide-binding</keyword>
<evidence type="ECO:0000256" key="5">
    <source>
        <dbReference type="ARBA" id="ARBA00022741"/>
    </source>
</evidence>
<keyword evidence="4" id="KW-0808">Transferase</keyword>
<dbReference type="InterPro" id="IPR011712">
    <property type="entry name" value="Sig_transdc_His_kin_sub3_dim/P"/>
</dbReference>
<dbReference type="RefSeq" id="WP_234767464.1">
    <property type="nucleotide sequence ID" value="NZ_JAKEIP010000273.1"/>
</dbReference>